<dbReference type="GO" id="GO:0003677">
    <property type="term" value="F:DNA binding"/>
    <property type="evidence" value="ECO:0007669"/>
    <property type="project" value="UniProtKB-KW"/>
</dbReference>
<dbReference type="InterPro" id="IPR000424">
    <property type="entry name" value="Primosome_PriB/ssb"/>
</dbReference>
<evidence type="ECO:0000256" key="3">
    <source>
        <dbReference type="PIRNR" id="PIRNR002070"/>
    </source>
</evidence>
<dbReference type="SUPFAM" id="SSF50249">
    <property type="entry name" value="Nucleic acid-binding proteins"/>
    <property type="match status" value="1"/>
</dbReference>
<proteinExistence type="inferred from homology"/>
<dbReference type="PIRSF" id="PIRSF002070">
    <property type="entry name" value="SSB"/>
    <property type="match status" value="1"/>
</dbReference>
<sequence length="113" mass="13003">MANLRNRVQLVGNLGMDPEVKAFDNGRKLAKFTLATNESFIGANGQERTETQWHNIIAWGKQAEIAQKYLQKGNEVAIEGRLTHRQYEDKDKQTRYVTEVVLSSYVIFPDFKK</sequence>
<dbReference type="InterPro" id="IPR011344">
    <property type="entry name" value="ssDNA-bd"/>
</dbReference>
<evidence type="ECO:0000313" key="4">
    <source>
        <dbReference type="EMBL" id="MBK3517596.1"/>
    </source>
</evidence>
<dbReference type="RefSeq" id="WP_200464824.1">
    <property type="nucleotide sequence ID" value="NZ_JAENRR010000018.1"/>
</dbReference>
<keyword evidence="5" id="KW-1185">Reference proteome</keyword>
<dbReference type="Pfam" id="PF00436">
    <property type="entry name" value="SSB"/>
    <property type="match status" value="1"/>
</dbReference>
<dbReference type="EMBL" id="JAENRR010000018">
    <property type="protein sequence ID" value="MBK3517596.1"/>
    <property type="molecule type" value="Genomic_DNA"/>
</dbReference>
<dbReference type="PROSITE" id="PS50935">
    <property type="entry name" value="SSB"/>
    <property type="match status" value="1"/>
</dbReference>
<evidence type="ECO:0000313" key="5">
    <source>
        <dbReference type="Proteomes" id="UP000605676"/>
    </source>
</evidence>
<reference evidence="4 5" key="1">
    <citation type="submission" date="2021-01" db="EMBL/GenBank/DDBJ databases">
        <title>Carboxyliciviraga sp.nov., isolated from coastal sediments.</title>
        <authorList>
            <person name="Lu D."/>
            <person name="Zhang T."/>
        </authorList>
    </citation>
    <scope>NUCLEOTIDE SEQUENCE [LARGE SCALE GENOMIC DNA]</scope>
    <source>
        <strain evidence="4 5">N1Y132</strain>
    </source>
</reference>
<dbReference type="HAMAP" id="MF_00984">
    <property type="entry name" value="SSB"/>
    <property type="match status" value="1"/>
</dbReference>
<comment type="subunit">
    <text evidence="2">Homotetramer.</text>
</comment>
<name>A0ABS1HIV3_9BACT</name>
<gene>
    <name evidence="4" type="ORF">JIV24_09655</name>
</gene>
<protein>
    <recommendedName>
        <fullName evidence="2 3">Single-stranded DNA-binding protein</fullName>
        <shortName evidence="2">SSB</shortName>
    </recommendedName>
</protein>
<dbReference type="PANTHER" id="PTHR10302:SF0">
    <property type="entry name" value="SINGLE-STRANDED DNA-BINDING PROTEIN, MITOCHONDRIAL"/>
    <property type="match status" value="1"/>
</dbReference>
<dbReference type="PANTHER" id="PTHR10302">
    <property type="entry name" value="SINGLE-STRANDED DNA-BINDING PROTEIN"/>
    <property type="match status" value="1"/>
</dbReference>
<dbReference type="Proteomes" id="UP000605676">
    <property type="component" value="Unassembled WGS sequence"/>
</dbReference>
<evidence type="ECO:0000256" key="2">
    <source>
        <dbReference type="HAMAP-Rule" id="MF_00984"/>
    </source>
</evidence>
<accession>A0ABS1HIV3</accession>
<dbReference type="Gene3D" id="2.40.50.140">
    <property type="entry name" value="Nucleic acid-binding proteins"/>
    <property type="match status" value="1"/>
</dbReference>
<keyword evidence="1 2" id="KW-0238">DNA-binding</keyword>
<dbReference type="NCBIfam" id="TIGR00621">
    <property type="entry name" value="ssb"/>
    <property type="match status" value="1"/>
</dbReference>
<comment type="caution">
    <text evidence="2">Lacks conserved residue(s) required for the propagation of feature annotation.</text>
</comment>
<dbReference type="CDD" id="cd04496">
    <property type="entry name" value="SSB_OBF"/>
    <property type="match status" value="1"/>
</dbReference>
<evidence type="ECO:0000256" key="1">
    <source>
        <dbReference type="ARBA" id="ARBA00023125"/>
    </source>
</evidence>
<comment type="caution">
    <text evidence="4">The sequence shown here is derived from an EMBL/GenBank/DDBJ whole genome shotgun (WGS) entry which is preliminary data.</text>
</comment>
<organism evidence="4 5">
    <name type="scientific">Carboxylicivirga marina</name>
    <dbReference type="NCBI Taxonomy" id="2800988"/>
    <lineage>
        <taxon>Bacteria</taxon>
        <taxon>Pseudomonadati</taxon>
        <taxon>Bacteroidota</taxon>
        <taxon>Bacteroidia</taxon>
        <taxon>Marinilabiliales</taxon>
        <taxon>Marinilabiliaceae</taxon>
        <taxon>Carboxylicivirga</taxon>
    </lineage>
</organism>
<dbReference type="InterPro" id="IPR012340">
    <property type="entry name" value="NA-bd_OB-fold"/>
</dbReference>